<organism evidence="2 3">
    <name type="scientific">Psychrobacter saeujeotis</name>
    <dbReference type="NCBI Taxonomy" id="3143436"/>
    <lineage>
        <taxon>Bacteria</taxon>
        <taxon>Pseudomonadati</taxon>
        <taxon>Pseudomonadota</taxon>
        <taxon>Gammaproteobacteria</taxon>
        <taxon>Moraxellales</taxon>
        <taxon>Moraxellaceae</taxon>
        <taxon>Psychrobacter</taxon>
    </lineage>
</organism>
<evidence type="ECO:0000256" key="1">
    <source>
        <dbReference type="SAM" id="Phobius"/>
    </source>
</evidence>
<proteinExistence type="predicted"/>
<dbReference type="EMBL" id="JBDGHN010000005">
    <property type="protein sequence ID" value="MEN2751937.1"/>
    <property type="molecule type" value="Genomic_DNA"/>
</dbReference>
<keyword evidence="1" id="KW-1133">Transmembrane helix</keyword>
<keyword evidence="3" id="KW-1185">Reference proteome</keyword>
<accession>A0ABU9XC81</accession>
<dbReference type="Proteomes" id="UP001461960">
    <property type="component" value="Unassembled WGS sequence"/>
</dbReference>
<sequence>MKIRGKNYKLSDLLFIVLFSIFFISFIKLEPDKELEIYQQELVSKESWLISQLNDIASFINFNKSEYDYINREVWFTAWYVSPEFNNEKLLQLHSHLLKDGWVDMTDKIDKNDYIAKTSSRSDKAAKRVRILCKNKATIFMYMTDMQNDYEYDSFKARTLVDLLYDYSLPCYDLDEKQYNNPSTIELDN</sequence>
<evidence type="ECO:0000313" key="3">
    <source>
        <dbReference type="Proteomes" id="UP001461960"/>
    </source>
</evidence>
<gene>
    <name evidence="2" type="ORF">AAIR29_09870</name>
</gene>
<feature type="transmembrane region" description="Helical" evidence="1">
    <location>
        <begin position="12"/>
        <end position="29"/>
    </location>
</feature>
<protein>
    <submittedName>
        <fullName evidence="2">Uncharacterized protein</fullName>
    </submittedName>
</protein>
<evidence type="ECO:0000313" key="2">
    <source>
        <dbReference type="EMBL" id="MEN2751937.1"/>
    </source>
</evidence>
<keyword evidence="1" id="KW-0472">Membrane</keyword>
<keyword evidence="1" id="KW-0812">Transmembrane</keyword>
<name>A0ABU9XC81_9GAMM</name>
<reference evidence="2 3" key="1">
    <citation type="submission" date="2024-05" db="EMBL/GenBank/DDBJ databases">
        <authorList>
            <person name="Kim H.-Y."/>
            <person name="Kim E."/>
            <person name="Cai Y."/>
            <person name="Yang S.-M."/>
            <person name="Lee W."/>
        </authorList>
    </citation>
    <scope>NUCLEOTIDE SEQUENCE [LARGE SCALE GENOMIC DNA]</scope>
    <source>
        <strain evidence="2 3">FBL11</strain>
    </source>
</reference>
<dbReference type="RefSeq" id="WP_299218491.1">
    <property type="nucleotide sequence ID" value="NZ_JBDGHN010000005.1"/>
</dbReference>
<comment type="caution">
    <text evidence="2">The sequence shown here is derived from an EMBL/GenBank/DDBJ whole genome shotgun (WGS) entry which is preliminary data.</text>
</comment>